<proteinExistence type="predicted"/>
<dbReference type="SUPFAM" id="SSF46785">
    <property type="entry name" value="Winged helix' DNA-binding domain"/>
    <property type="match status" value="1"/>
</dbReference>
<keyword evidence="3" id="KW-0804">Transcription</keyword>
<dbReference type="GO" id="GO:0003677">
    <property type="term" value="F:DNA binding"/>
    <property type="evidence" value="ECO:0007669"/>
    <property type="project" value="UniProtKB-KW"/>
</dbReference>
<dbReference type="Pfam" id="PF08279">
    <property type="entry name" value="HTH_11"/>
    <property type="match status" value="1"/>
</dbReference>
<keyword evidence="1" id="KW-0805">Transcription regulation</keyword>
<gene>
    <name evidence="6" type="ORF">MYMAC_002515</name>
</gene>
<evidence type="ECO:0000256" key="4">
    <source>
        <dbReference type="SAM" id="MobiDB-lite"/>
    </source>
</evidence>
<dbReference type="EMBL" id="CP022203">
    <property type="protein sequence ID" value="ATB46910.1"/>
    <property type="molecule type" value="Genomic_DNA"/>
</dbReference>
<evidence type="ECO:0000313" key="7">
    <source>
        <dbReference type="Proteomes" id="UP000217343"/>
    </source>
</evidence>
<evidence type="ECO:0000259" key="5">
    <source>
        <dbReference type="PROSITE" id="PS51000"/>
    </source>
</evidence>
<dbReference type="PROSITE" id="PS52050">
    <property type="entry name" value="WYL"/>
    <property type="match status" value="1"/>
</dbReference>
<dbReference type="PANTHER" id="PTHR34580">
    <property type="match status" value="1"/>
</dbReference>
<dbReference type="Pfam" id="PF25583">
    <property type="entry name" value="WCX"/>
    <property type="match status" value="1"/>
</dbReference>
<dbReference type="PANTHER" id="PTHR34580:SF1">
    <property type="entry name" value="PROTEIN PAFC"/>
    <property type="match status" value="1"/>
</dbReference>
<feature type="compositionally biased region" description="Basic residues" evidence="4">
    <location>
        <begin position="328"/>
        <end position="339"/>
    </location>
</feature>
<feature type="domain" description="HTH deoR-type" evidence="5">
    <location>
        <begin position="2"/>
        <end position="57"/>
    </location>
</feature>
<dbReference type="InterPro" id="IPR001034">
    <property type="entry name" value="DeoR_HTH"/>
</dbReference>
<dbReference type="InterPro" id="IPR036390">
    <property type="entry name" value="WH_DNA-bd_sf"/>
</dbReference>
<keyword evidence="2" id="KW-0238">DNA-binding</keyword>
<dbReference type="InterPro" id="IPR036388">
    <property type="entry name" value="WH-like_DNA-bd_sf"/>
</dbReference>
<keyword evidence="7" id="KW-1185">Reference proteome</keyword>
<dbReference type="GO" id="GO:0003700">
    <property type="term" value="F:DNA-binding transcription factor activity"/>
    <property type="evidence" value="ECO:0007669"/>
    <property type="project" value="InterPro"/>
</dbReference>
<dbReference type="InterPro" id="IPR051534">
    <property type="entry name" value="CBASS_pafABC_assoc_protein"/>
</dbReference>
<reference evidence="6 7" key="1">
    <citation type="submission" date="2017-06" db="EMBL/GenBank/DDBJ databases">
        <title>Sequencing and comparative analysis of myxobacterial genomes.</title>
        <authorList>
            <person name="Rupp O."/>
            <person name="Goesmann A."/>
            <person name="Sogaard-Andersen L."/>
        </authorList>
    </citation>
    <scope>NUCLEOTIDE SEQUENCE [LARGE SCALE GENOMIC DNA]</scope>
    <source>
        <strain evidence="6 7">DSM 14697</strain>
    </source>
</reference>
<dbReference type="InterPro" id="IPR028349">
    <property type="entry name" value="PafC-like"/>
</dbReference>
<dbReference type="Pfam" id="PF13280">
    <property type="entry name" value="WYL"/>
    <property type="match status" value="1"/>
</dbReference>
<dbReference type="OrthoDB" id="9787242at2"/>
<dbReference type="Gene3D" id="1.10.10.10">
    <property type="entry name" value="Winged helix-like DNA-binding domain superfamily/Winged helix DNA-binding domain"/>
    <property type="match status" value="1"/>
</dbReference>
<dbReference type="InterPro" id="IPR026881">
    <property type="entry name" value="WYL_dom"/>
</dbReference>
<sequence length="345" mass="38309">MRADRLVSLTLLLQTRPKMTAGELARELQVSERTIHRDLDALSGAGVPVYATRGAAGGVALMEGWRTQLTGFTRTELHALAAVAAPGALDDLGLTSALRSGLVKLAASLPALQQPALEYARQRLHVDASSWFAEREPVPHLATLRDAVWQDRRVSLTYRDFEGTPSRKVVDPYALVIKADRWYLVARTGADEPRVYRGSRVEGARLRPETFVRQARFDLPAFWKAWCARFAEKRARYEVTLRLTPEALEALRKIRPRAEGARLAAAPPEADGHKTVIVDFERESIAFSQLCDVGAGFEVLAPEFLRMRLMKLATSLLDSHGDDAAKRASARHTRARARAHPPSDY</sequence>
<dbReference type="RefSeq" id="WP_095958269.1">
    <property type="nucleotide sequence ID" value="NZ_CP022203.1"/>
</dbReference>
<dbReference type="PIRSF" id="PIRSF016838">
    <property type="entry name" value="PafC"/>
    <property type="match status" value="1"/>
</dbReference>
<protein>
    <submittedName>
        <fullName evidence="6">DeoR family transcriptional regulator</fullName>
    </submittedName>
</protein>
<dbReference type="PROSITE" id="PS51000">
    <property type="entry name" value="HTH_DEOR_2"/>
    <property type="match status" value="1"/>
</dbReference>
<dbReference type="InterPro" id="IPR018356">
    <property type="entry name" value="Tscrpt_reg_HTH_DeoR_CS"/>
</dbReference>
<dbReference type="PROSITE" id="PS00894">
    <property type="entry name" value="HTH_DEOR_1"/>
    <property type="match status" value="1"/>
</dbReference>
<evidence type="ECO:0000256" key="2">
    <source>
        <dbReference type="ARBA" id="ARBA00023125"/>
    </source>
</evidence>
<evidence type="ECO:0000313" key="6">
    <source>
        <dbReference type="EMBL" id="ATB46910.1"/>
    </source>
</evidence>
<evidence type="ECO:0000256" key="1">
    <source>
        <dbReference type="ARBA" id="ARBA00023015"/>
    </source>
</evidence>
<feature type="region of interest" description="Disordered" evidence="4">
    <location>
        <begin position="323"/>
        <end position="345"/>
    </location>
</feature>
<accession>A0A250JTF3</accession>
<dbReference type="InterPro" id="IPR057727">
    <property type="entry name" value="WCX_dom"/>
</dbReference>
<organism evidence="6 7">
    <name type="scientific">Corallococcus macrosporus DSM 14697</name>
    <dbReference type="NCBI Taxonomy" id="1189310"/>
    <lineage>
        <taxon>Bacteria</taxon>
        <taxon>Pseudomonadati</taxon>
        <taxon>Myxococcota</taxon>
        <taxon>Myxococcia</taxon>
        <taxon>Myxococcales</taxon>
        <taxon>Cystobacterineae</taxon>
        <taxon>Myxococcaceae</taxon>
        <taxon>Corallococcus</taxon>
    </lineage>
</organism>
<dbReference type="Proteomes" id="UP000217343">
    <property type="component" value="Chromosome"/>
</dbReference>
<dbReference type="AlphaFoldDB" id="A0A250JTF3"/>
<dbReference type="KEGG" id="mmas:MYMAC_002515"/>
<evidence type="ECO:0000256" key="3">
    <source>
        <dbReference type="ARBA" id="ARBA00023163"/>
    </source>
</evidence>
<name>A0A250JTF3_9BACT</name>
<dbReference type="InterPro" id="IPR013196">
    <property type="entry name" value="HTH_11"/>
</dbReference>